<dbReference type="Pfam" id="PF13300">
    <property type="entry name" value="DUF4078"/>
    <property type="match status" value="1"/>
</dbReference>
<dbReference type="EMBL" id="KZ559568">
    <property type="protein sequence ID" value="PLN78931.1"/>
    <property type="molecule type" value="Genomic_DNA"/>
</dbReference>
<dbReference type="Proteomes" id="UP000235023">
    <property type="component" value="Unassembled WGS sequence"/>
</dbReference>
<gene>
    <name evidence="3" type="ORF">BDW42DRAFT_187050</name>
</gene>
<feature type="compositionally biased region" description="Basic and acidic residues" evidence="2">
    <location>
        <begin position="82"/>
        <end position="97"/>
    </location>
</feature>
<accession>A0A2J5HP04</accession>
<keyword evidence="1" id="KW-0175">Coiled coil</keyword>
<proteinExistence type="predicted"/>
<name>A0A2J5HP04_9EURO</name>
<evidence type="ECO:0000256" key="2">
    <source>
        <dbReference type="SAM" id="MobiDB-lite"/>
    </source>
</evidence>
<dbReference type="PANTHER" id="PTHR15885">
    <property type="entry name" value="COILED-COIL DOMAIN-CONTAINING PROTEIN 174"/>
    <property type="match status" value="1"/>
</dbReference>
<feature type="compositionally biased region" description="Acidic residues" evidence="2">
    <location>
        <begin position="140"/>
        <end position="154"/>
    </location>
</feature>
<evidence type="ECO:0000313" key="3">
    <source>
        <dbReference type="EMBL" id="PLN78931.1"/>
    </source>
</evidence>
<evidence type="ECO:0000313" key="4">
    <source>
        <dbReference type="Proteomes" id="UP000235023"/>
    </source>
</evidence>
<dbReference type="OrthoDB" id="333551at2759"/>
<keyword evidence="4" id="KW-1185">Reference proteome</keyword>
<feature type="region of interest" description="Disordered" evidence="2">
    <location>
        <begin position="338"/>
        <end position="360"/>
    </location>
</feature>
<dbReference type="GO" id="GO:0005634">
    <property type="term" value="C:nucleus"/>
    <property type="evidence" value="ECO:0007669"/>
    <property type="project" value="TreeGrafter"/>
</dbReference>
<feature type="compositionally biased region" description="Acidic residues" evidence="2">
    <location>
        <begin position="194"/>
        <end position="211"/>
    </location>
</feature>
<feature type="compositionally biased region" description="Polar residues" evidence="2">
    <location>
        <begin position="259"/>
        <end position="273"/>
    </location>
</feature>
<feature type="compositionally biased region" description="Basic and acidic residues" evidence="2">
    <location>
        <begin position="338"/>
        <end position="349"/>
    </location>
</feature>
<protein>
    <submittedName>
        <fullName evidence="3">Uncharacterized protein</fullName>
    </submittedName>
</protein>
<evidence type="ECO:0000256" key="1">
    <source>
        <dbReference type="ARBA" id="ARBA00023054"/>
    </source>
</evidence>
<feature type="compositionally biased region" description="Basic and acidic residues" evidence="2">
    <location>
        <begin position="175"/>
        <end position="184"/>
    </location>
</feature>
<feature type="compositionally biased region" description="Basic and acidic residues" evidence="2">
    <location>
        <begin position="122"/>
        <end position="135"/>
    </location>
</feature>
<organism evidence="3 4">
    <name type="scientific">Aspergillus taichungensis</name>
    <dbReference type="NCBI Taxonomy" id="482145"/>
    <lineage>
        <taxon>Eukaryota</taxon>
        <taxon>Fungi</taxon>
        <taxon>Dikarya</taxon>
        <taxon>Ascomycota</taxon>
        <taxon>Pezizomycotina</taxon>
        <taxon>Eurotiomycetes</taxon>
        <taxon>Eurotiomycetidae</taxon>
        <taxon>Eurotiales</taxon>
        <taxon>Aspergillaceae</taxon>
        <taxon>Aspergillus</taxon>
        <taxon>Aspergillus subgen. Circumdati</taxon>
    </lineage>
</organism>
<feature type="compositionally biased region" description="Basic and acidic residues" evidence="2">
    <location>
        <begin position="289"/>
        <end position="302"/>
    </location>
</feature>
<sequence length="382" mass="42953">MPPENLYGLPRPATKDSNKNKNTPSSSTLAFTTKLSSLIASPSTSQQQQHTPARPRPRSTNTTNSKDDIFARPNRGTAQRAAADERGGNEQGRKRSALEQVHSTDSGLVDEATLERSKRRLREKEGLYEILREGGHLVYSDDEDSSEGEGEGGNEEEKKRRRLLRRLRRKEREGLVDFDAKWAETKGSSSGSSSEEDNDGEDDEEEEEDDNASVISYEDELGRTRHGTRKQAARAAATIASTSNNKSRPPPSERWKPTQPANLIHGSTIQTQAFDPDAPTASQMARLAARRDRSATPPEETHYDAAAEVRARGTGFYAFSRDEAVRRGQMEELLRGREETVRGREERRVKRERRGVKREERRRVVGELRGRRRAEVFLEGLS</sequence>
<feature type="region of interest" description="Disordered" evidence="2">
    <location>
        <begin position="175"/>
        <end position="302"/>
    </location>
</feature>
<dbReference type="PANTHER" id="PTHR15885:SF1">
    <property type="entry name" value="COILED-COIL DOMAIN-CONTAINING PROTEIN 174"/>
    <property type="match status" value="1"/>
</dbReference>
<feature type="region of interest" description="Disordered" evidence="2">
    <location>
        <begin position="1"/>
        <end position="160"/>
    </location>
</feature>
<dbReference type="InterPro" id="IPR025066">
    <property type="entry name" value="CCDC174-like"/>
</dbReference>
<feature type="compositionally biased region" description="Low complexity" evidence="2">
    <location>
        <begin position="233"/>
        <end position="243"/>
    </location>
</feature>
<reference evidence="4" key="1">
    <citation type="submission" date="2017-12" db="EMBL/GenBank/DDBJ databases">
        <authorList>
            <consortium name="DOE Joint Genome Institute"/>
            <person name="Mondo S.J."/>
            <person name="Kjaerbolling I."/>
            <person name="Vesth T.C."/>
            <person name="Frisvad J.C."/>
            <person name="Nybo J.L."/>
            <person name="Theobald S."/>
            <person name="Kuo A."/>
            <person name="Bowyer P."/>
            <person name="Matsuda Y."/>
            <person name="Lyhne E.K."/>
            <person name="Kogle M.E."/>
            <person name="Clum A."/>
            <person name="Lipzen A."/>
            <person name="Salamov A."/>
            <person name="Ngan C.Y."/>
            <person name="Daum C."/>
            <person name="Chiniquy J."/>
            <person name="Barry K."/>
            <person name="LaButti K."/>
            <person name="Haridas S."/>
            <person name="Simmons B.A."/>
            <person name="Magnuson J.K."/>
            <person name="Mortensen U.H."/>
            <person name="Larsen T.O."/>
            <person name="Grigoriev I.V."/>
            <person name="Baker S.E."/>
            <person name="Andersen M.R."/>
            <person name="Nordberg H.P."/>
            <person name="Cantor M.N."/>
            <person name="Hua S.X."/>
        </authorList>
    </citation>
    <scope>NUCLEOTIDE SEQUENCE [LARGE SCALE GENOMIC DNA]</scope>
    <source>
        <strain evidence="4">IBT 19404</strain>
    </source>
</reference>
<dbReference type="AlphaFoldDB" id="A0A2J5HP04"/>
<feature type="compositionally biased region" description="Polar residues" evidence="2">
    <location>
        <begin position="29"/>
        <end position="45"/>
    </location>
</feature>